<evidence type="ECO:0000259" key="3">
    <source>
        <dbReference type="Pfam" id="PF03787"/>
    </source>
</evidence>
<name>A0A1Y6D4F9_9GAMM</name>
<dbReference type="InterPro" id="IPR023825">
    <property type="entry name" value="CRISPR-assoc_RAMP_BGP1436"/>
</dbReference>
<dbReference type="InterPro" id="IPR005537">
    <property type="entry name" value="RAMP_III_fam"/>
</dbReference>
<reference evidence="4 5" key="1">
    <citation type="submission" date="2016-12" db="EMBL/GenBank/DDBJ databases">
        <authorList>
            <person name="Song W.-J."/>
            <person name="Kurnit D.M."/>
        </authorList>
    </citation>
    <scope>NUCLEOTIDE SEQUENCE [LARGE SCALE GENOMIC DNA]</scope>
    <source>
        <strain evidence="4 5">175</strain>
    </source>
</reference>
<gene>
    <name evidence="4" type="ORF">SAMN02949497_2191</name>
</gene>
<dbReference type="RefSeq" id="WP_085212595.1">
    <property type="nucleotide sequence ID" value="NZ_FXAM01000001.1"/>
</dbReference>
<proteinExistence type="predicted"/>
<keyword evidence="5" id="KW-1185">Reference proteome</keyword>
<feature type="domain" description="CRISPR type III-associated protein" evidence="3">
    <location>
        <begin position="83"/>
        <end position="130"/>
    </location>
</feature>
<feature type="region of interest" description="Disordered" evidence="2">
    <location>
        <begin position="1"/>
        <end position="31"/>
    </location>
</feature>
<evidence type="ECO:0000256" key="1">
    <source>
        <dbReference type="ARBA" id="ARBA00023118"/>
    </source>
</evidence>
<dbReference type="Pfam" id="PF03787">
    <property type="entry name" value="RAMPs"/>
    <property type="match status" value="1"/>
</dbReference>
<dbReference type="InterPro" id="IPR052216">
    <property type="entry name" value="CRISPR_Csm3_endoribonuclease"/>
</dbReference>
<protein>
    <submittedName>
        <fullName evidence="4">CRISPR-associated protein</fullName>
    </submittedName>
</protein>
<feature type="compositionally biased region" description="Basic and acidic residues" evidence="2">
    <location>
        <begin position="1"/>
        <end position="11"/>
    </location>
</feature>
<dbReference type="Proteomes" id="UP000192923">
    <property type="component" value="Unassembled WGS sequence"/>
</dbReference>
<evidence type="ECO:0000256" key="2">
    <source>
        <dbReference type="SAM" id="MobiDB-lite"/>
    </source>
</evidence>
<dbReference type="CDD" id="cd09726">
    <property type="entry name" value="RAMP_I_III"/>
    <property type="match status" value="1"/>
</dbReference>
<dbReference type="PANTHER" id="PTHR35579:SF3">
    <property type="entry name" value="CRISPR SYSTEM CMS ENDORIBONUCLEASE CSM3"/>
    <property type="match status" value="1"/>
</dbReference>
<dbReference type="PANTHER" id="PTHR35579">
    <property type="entry name" value="CRISPR SYSTEM CMS ENDORIBONUCLEASE CSM3"/>
    <property type="match status" value="1"/>
</dbReference>
<dbReference type="EMBL" id="FXAM01000001">
    <property type="protein sequence ID" value="SMF94855.1"/>
    <property type="molecule type" value="Genomic_DNA"/>
</dbReference>
<accession>A0A1Y6D4F9</accession>
<dbReference type="GO" id="GO:0051607">
    <property type="term" value="P:defense response to virus"/>
    <property type="evidence" value="ECO:0007669"/>
    <property type="project" value="UniProtKB-KW"/>
</dbReference>
<sequence length="643" mass="72833">MNRPIQHRDSRANPSAQNAPHSKREFSKPNMNAIPRPAAALRGIQAPYNFVPLADWVYFPPWSASASHDLPFSDGISGTLEFTLHTESPLLVAHEQEVGEKRFIIAPDGRPMIPGSSLRGMIRNVLEIATFGKMHLIDDRHLGIRDLSGGMPAYAKAMTEKVGRAYRARAETGWLRFEQGVWKVYPCRHSRIEHDDLTALLGPDAGREFKDFVLGKLDDSQRSAQAKYRKWEELGGRPDIRFEPGPLRDHPHSRGNLLRYSKAAQIGHGRRKGRLVLTGQPSPRKHMEFLFYQTEQHPIEPSKDVMRGFLKIHEDSKDWEYWKQRHWQSGDAIPVFFIYEGGRIASLGLAQMFKLPYKLSIHDALRNSSEDHCEQGRLDFVETLFGCTQAEAQGRRGLKSRVSFGAAFSDDARFGDSVTVILNSPKPSYYPNYIRQATAANGMQLDPEAQGYTTLMDEFAELRGWKRYPSKPFHPPRCLQPSKVTSTLHPLKTGATFKGKLRFHNLKPEELGGLVWALTWNGDRNLVHQLGTGKPLGFGQVRLELDRVKLQANDPGLPTEPAGRVLQQCGLMFCATMEQACRDQEPGGWRNSHQITTLLAMADSSIGEGRHLNPMVLDHQTRRNDFVEAKKRENFYVLEDYEP</sequence>
<evidence type="ECO:0000313" key="5">
    <source>
        <dbReference type="Proteomes" id="UP000192923"/>
    </source>
</evidence>
<dbReference type="AlphaFoldDB" id="A0A1Y6D4F9"/>
<dbReference type="STRING" id="1760988.SAMN02949497_2191"/>
<keyword evidence="1" id="KW-0051">Antiviral defense</keyword>
<evidence type="ECO:0000313" key="4">
    <source>
        <dbReference type="EMBL" id="SMF94855.1"/>
    </source>
</evidence>
<organism evidence="4 5">
    <name type="scientific">Methylomagnum ishizawai</name>
    <dbReference type="NCBI Taxonomy" id="1760988"/>
    <lineage>
        <taxon>Bacteria</taxon>
        <taxon>Pseudomonadati</taxon>
        <taxon>Pseudomonadota</taxon>
        <taxon>Gammaproteobacteria</taxon>
        <taxon>Methylococcales</taxon>
        <taxon>Methylococcaceae</taxon>
        <taxon>Methylomagnum</taxon>
    </lineage>
</organism>
<dbReference type="OrthoDB" id="5362408at2"/>
<dbReference type="NCBIfam" id="TIGR03986">
    <property type="entry name" value="TIGR03986 family CRISPR-associated RAMP protein"/>
    <property type="match status" value="1"/>
</dbReference>